<name>H3SJ46_9BACL</name>
<reference evidence="1 2" key="1">
    <citation type="journal article" date="2012" name="J. Bacteriol.">
        <title>Genome Sequence of the Pattern-Forming Social Bacterium Paenibacillus dendritiformis C454 Chiral Morphotype.</title>
        <authorList>
            <person name="Sirota-Madi A."/>
            <person name="Olender T."/>
            <person name="Helman Y."/>
            <person name="Brainis I."/>
            <person name="Finkelshtein A."/>
            <person name="Roth D."/>
            <person name="Hagai E."/>
            <person name="Leshkowitz D."/>
            <person name="Brodsky L."/>
            <person name="Galatenko V."/>
            <person name="Nikolaev V."/>
            <person name="Gutnick D.L."/>
            <person name="Lancet D."/>
            <person name="Ben-Jacob E."/>
        </authorList>
    </citation>
    <scope>NUCLEOTIDE SEQUENCE [LARGE SCALE GENOMIC DNA]</scope>
    <source>
        <strain evidence="1 2">C454</strain>
    </source>
</reference>
<organism evidence="1 2">
    <name type="scientific">Paenibacillus dendritiformis C454</name>
    <dbReference type="NCBI Taxonomy" id="1131935"/>
    <lineage>
        <taxon>Bacteria</taxon>
        <taxon>Bacillati</taxon>
        <taxon>Bacillota</taxon>
        <taxon>Bacilli</taxon>
        <taxon>Bacillales</taxon>
        <taxon>Paenibacillaceae</taxon>
        <taxon>Paenibacillus</taxon>
    </lineage>
</organism>
<protein>
    <submittedName>
        <fullName evidence="1">Uncharacterized protein</fullName>
    </submittedName>
</protein>
<keyword evidence="2" id="KW-1185">Reference proteome</keyword>
<evidence type="ECO:0000313" key="1">
    <source>
        <dbReference type="EMBL" id="EHQ60882.1"/>
    </source>
</evidence>
<comment type="caution">
    <text evidence="1">The sequence shown here is derived from an EMBL/GenBank/DDBJ whole genome shotgun (WGS) entry which is preliminary data.</text>
</comment>
<sequence length="67" mass="7776">MTIAPLFVTGIHQLMLSYSSKIGLLFIHRENILLYIWNPAVNKRFFHYPPLAFVHTLSGARHRIEGK</sequence>
<dbReference type="AlphaFoldDB" id="H3SJ46"/>
<dbReference type="STRING" id="1131935.PDENDC454_17858"/>
<gene>
    <name evidence="1" type="ORF">PDENDC454_17858</name>
</gene>
<dbReference type="EMBL" id="AHKH01000053">
    <property type="protein sequence ID" value="EHQ60882.1"/>
    <property type="molecule type" value="Genomic_DNA"/>
</dbReference>
<dbReference type="Proteomes" id="UP000003900">
    <property type="component" value="Unassembled WGS sequence"/>
</dbReference>
<proteinExistence type="predicted"/>
<evidence type="ECO:0000313" key="2">
    <source>
        <dbReference type="Proteomes" id="UP000003900"/>
    </source>
</evidence>
<accession>H3SJ46</accession>